<name>A0A2I0TH36_LIMLA</name>
<accession>A0A2I0TH36</accession>
<reference evidence="2" key="1">
    <citation type="submission" date="2017-11" db="EMBL/GenBank/DDBJ databases">
        <authorList>
            <person name="Lima N.C."/>
            <person name="Parody-Merino A.M."/>
            <person name="Battley P.F."/>
            <person name="Fidler A.E."/>
            <person name="Prosdocimi F."/>
        </authorList>
    </citation>
    <scope>NUCLEOTIDE SEQUENCE [LARGE SCALE GENOMIC DNA]</scope>
</reference>
<keyword evidence="2" id="KW-1185">Reference proteome</keyword>
<reference evidence="2" key="2">
    <citation type="submission" date="2017-12" db="EMBL/GenBank/DDBJ databases">
        <title>Genome sequence of the Bar-tailed Godwit (Limosa lapponica baueri).</title>
        <authorList>
            <person name="Lima N.C.B."/>
            <person name="Parody-Merino A.M."/>
            <person name="Battley P.F."/>
            <person name="Fidler A.E."/>
            <person name="Prosdocimi F."/>
        </authorList>
    </citation>
    <scope>NUCLEOTIDE SEQUENCE [LARGE SCALE GENOMIC DNA]</scope>
</reference>
<sequence length="107" mass="11596">MKLCYYLWRGKCLEAQVANEMPHGEMLLVAEGGNSASSPKEDRLISHKAEKVLGVLVDSRLNMSQRCAQVAKKANSVLACIRNSVNGVNHSPKAFAKLALGTDEALN</sequence>
<organism evidence="1 2">
    <name type="scientific">Limosa lapponica baueri</name>
    <dbReference type="NCBI Taxonomy" id="1758121"/>
    <lineage>
        <taxon>Eukaryota</taxon>
        <taxon>Metazoa</taxon>
        <taxon>Chordata</taxon>
        <taxon>Craniata</taxon>
        <taxon>Vertebrata</taxon>
        <taxon>Euteleostomi</taxon>
        <taxon>Archelosauria</taxon>
        <taxon>Archosauria</taxon>
        <taxon>Dinosauria</taxon>
        <taxon>Saurischia</taxon>
        <taxon>Theropoda</taxon>
        <taxon>Coelurosauria</taxon>
        <taxon>Aves</taxon>
        <taxon>Neognathae</taxon>
        <taxon>Neoaves</taxon>
        <taxon>Charadriiformes</taxon>
        <taxon>Scolopacidae</taxon>
        <taxon>Limosa</taxon>
    </lineage>
</organism>
<evidence type="ECO:0000313" key="2">
    <source>
        <dbReference type="Proteomes" id="UP000233556"/>
    </source>
</evidence>
<dbReference type="Proteomes" id="UP000233556">
    <property type="component" value="Unassembled WGS sequence"/>
</dbReference>
<dbReference type="AlphaFoldDB" id="A0A2I0TH36"/>
<dbReference type="EMBL" id="KZ510445">
    <property type="protein sequence ID" value="PKU33118.1"/>
    <property type="molecule type" value="Genomic_DNA"/>
</dbReference>
<dbReference type="OrthoDB" id="8064698at2759"/>
<protein>
    <submittedName>
        <fullName evidence="1">Uncharacterized protein</fullName>
    </submittedName>
</protein>
<evidence type="ECO:0000313" key="1">
    <source>
        <dbReference type="EMBL" id="PKU33118.1"/>
    </source>
</evidence>
<proteinExistence type="predicted"/>
<gene>
    <name evidence="1" type="ORF">llap_16578</name>
</gene>